<proteinExistence type="predicted"/>
<evidence type="ECO:0000313" key="2">
    <source>
        <dbReference type="Proteomes" id="UP000663760"/>
    </source>
</evidence>
<gene>
    <name evidence="1" type="ORF">SI8410_18021685</name>
</gene>
<dbReference type="EMBL" id="LR746281">
    <property type="protein sequence ID" value="CAA7411007.1"/>
    <property type="molecule type" value="Genomic_DNA"/>
</dbReference>
<organism evidence="1 2">
    <name type="scientific">Spirodela intermedia</name>
    <name type="common">Intermediate duckweed</name>
    <dbReference type="NCBI Taxonomy" id="51605"/>
    <lineage>
        <taxon>Eukaryota</taxon>
        <taxon>Viridiplantae</taxon>
        <taxon>Streptophyta</taxon>
        <taxon>Embryophyta</taxon>
        <taxon>Tracheophyta</taxon>
        <taxon>Spermatophyta</taxon>
        <taxon>Magnoliopsida</taxon>
        <taxon>Liliopsida</taxon>
        <taxon>Araceae</taxon>
        <taxon>Lemnoideae</taxon>
        <taxon>Spirodela</taxon>
    </lineage>
</organism>
<protein>
    <submittedName>
        <fullName evidence="1">Uncharacterized protein</fullName>
    </submittedName>
</protein>
<name>A0A7I8LLS1_SPIIN</name>
<accession>A0A7I8LLS1</accession>
<dbReference type="AlphaFoldDB" id="A0A7I8LLS1"/>
<reference evidence="1" key="1">
    <citation type="submission" date="2020-02" db="EMBL/GenBank/DDBJ databases">
        <authorList>
            <person name="Scholz U."/>
            <person name="Mascher M."/>
            <person name="Fiebig A."/>
        </authorList>
    </citation>
    <scope>NUCLEOTIDE SEQUENCE</scope>
</reference>
<sequence length="55" mass="6536">MTSLDKSVIVLILISLIQTGNWHRFKSSQSQNSYFYLIIVNFLQIVRKRLSRQNH</sequence>
<dbReference type="Proteomes" id="UP000663760">
    <property type="component" value="Chromosome 18"/>
</dbReference>
<keyword evidence="2" id="KW-1185">Reference proteome</keyword>
<evidence type="ECO:0000313" key="1">
    <source>
        <dbReference type="EMBL" id="CAA7411007.1"/>
    </source>
</evidence>